<evidence type="ECO:0000313" key="11">
    <source>
        <dbReference type="Proteomes" id="UP000823749"/>
    </source>
</evidence>
<keyword evidence="3 7" id="KW-1133">Transmembrane helix</keyword>
<evidence type="ECO:0000256" key="7">
    <source>
        <dbReference type="SAM" id="Phobius"/>
    </source>
</evidence>
<comment type="caution">
    <text evidence="10">The sequence shown here is derived from an EMBL/GenBank/DDBJ whole genome shotgun (WGS) entry which is preliminary data.</text>
</comment>
<dbReference type="SUPFAM" id="SSF103473">
    <property type="entry name" value="MFS general substrate transporter"/>
    <property type="match status" value="1"/>
</dbReference>
<dbReference type="InterPro" id="IPR036259">
    <property type="entry name" value="MFS_trans_sf"/>
</dbReference>
<reference evidence="10" key="1">
    <citation type="submission" date="2020-08" db="EMBL/GenBank/DDBJ databases">
        <title>Plant Genome Project.</title>
        <authorList>
            <person name="Zhang R.-G."/>
        </authorList>
    </citation>
    <scope>NUCLEOTIDE SEQUENCE</scope>
    <source>
        <strain evidence="10">WSP0</strain>
        <tissue evidence="10">Leaf</tissue>
    </source>
</reference>
<dbReference type="Pfam" id="PF00083">
    <property type="entry name" value="Sugar_tr"/>
    <property type="match status" value="1"/>
</dbReference>
<evidence type="ECO:0000256" key="2">
    <source>
        <dbReference type="ARBA" id="ARBA00022692"/>
    </source>
</evidence>
<keyword evidence="2 7" id="KW-0812">Transmembrane</keyword>
<dbReference type="PANTHER" id="PTHR24064">
    <property type="entry name" value="SOLUTE CARRIER FAMILY 22 MEMBER"/>
    <property type="match status" value="1"/>
</dbReference>
<dbReference type="Proteomes" id="UP000823749">
    <property type="component" value="Chromosome 1"/>
</dbReference>
<protein>
    <recommendedName>
        <fullName evidence="9">Major facilitator superfamily (MFS) profile domain-containing protein</fullName>
    </recommendedName>
</protein>
<gene>
    <name evidence="10" type="ORF">RHGRI_000662</name>
</gene>
<feature type="transmembrane region" description="Helical" evidence="7">
    <location>
        <begin position="318"/>
        <end position="338"/>
    </location>
</feature>
<keyword evidence="8" id="KW-0732">Signal</keyword>
<feature type="transmembrane region" description="Helical" evidence="7">
    <location>
        <begin position="255"/>
        <end position="278"/>
    </location>
</feature>
<dbReference type="Gene3D" id="1.20.1250.20">
    <property type="entry name" value="MFS general substrate transporter like domains"/>
    <property type="match status" value="2"/>
</dbReference>
<dbReference type="AlphaFoldDB" id="A0AAV6LIP2"/>
<dbReference type="EMBL" id="JACTNZ010000001">
    <property type="protein sequence ID" value="KAG5564555.1"/>
    <property type="molecule type" value="Genomic_DNA"/>
</dbReference>
<feature type="signal peptide" evidence="8">
    <location>
        <begin position="1"/>
        <end position="23"/>
    </location>
</feature>
<feature type="transmembrane region" description="Helical" evidence="7">
    <location>
        <begin position="344"/>
        <end position="362"/>
    </location>
</feature>
<dbReference type="InterPro" id="IPR020846">
    <property type="entry name" value="MFS_dom"/>
</dbReference>
<sequence length="393" mass="42915">MSSPASSFFLGCLAGGFVLPALADSSSLGRKNMLLLSCLLMALASLVTAASTNILMYSALNFVCGFGRASVGTCALVLLTESVGKRRRGQVGILSFLFFTFGYLSLPAIAYLNKGSSWRSIYLWTSVPTIIYCVVFHFLVHESPRWLFFRGRKEEFVATLKRIANNSSFTLSSFFEIESIEQEPSDANVYSAIKILLEKRWASYQALVYSFGGGFWQRYGLLCIACCLLIVTTTSDNVNDIHVHGTGSGWISTGWLQIGVETVSFFSACTAIHVLLIYTMELFPTCVRNSAILMVRQTFVLAGVFSPVLAAAGWRNGILSYGVFGVTIAFCGSFVTFLPETKGWTGVFGVTIAFCGSFVTFLPETKGSRICDTMDEEEHKAMKAKASVDNGNC</sequence>
<evidence type="ECO:0000256" key="5">
    <source>
        <dbReference type="ARBA" id="ARBA00044504"/>
    </source>
</evidence>
<feature type="transmembrane region" description="Helical" evidence="7">
    <location>
        <begin position="91"/>
        <end position="112"/>
    </location>
</feature>
<feature type="domain" description="Major facilitator superfamily (MFS) profile" evidence="9">
    <location>
        <begin position="1"/>
        <end position="393"/>
    </location>
</feature>
<name>A0AAV6LIP2_9ERIC</name>
<dbReference type="InterPro" id="IPR005828">
    <property type="entry name" value="MFS_sugar_transport-like"/>
</dbReference>
<evidence type="ECO:0000256" key="4">
    <source>
        <dbReference type="ARBA" id="ARBA00023136"/>
    </source>
</evidence>
<feature type="transmembrane region" description="Helical" evidence="7">
    <location>
        <begin position="290"/>
        <end position="311"/>
    </location>
</feature>
<evidence type="ECO:0000256" key="6">
    <source>
        <dbReference type="ARBA" id="ARBA00049011"/>
    </source>
</evidence>
<keyword evidence="11" id="KW-1185">Reference proteome</keyword>
<comment type="subcellular location">
    <subcellularLocation>
        <location evidence="1">Membrane</location>
        <topology evidence="1">Multi-pass membrane protein</topology>
    </subcellularLocation>
</comment>
<comment type="similarity">
    <text evidence="5">Belongs to the major facilitator superfamily. Phosphate:H(+) symporter (TC 2.A.1.9) family.</text>
</comment>
<evidence type="ECO:0000256" key="1">
    <source>
        <dbReference type="ARBA" id="ARBA00004141"/>
    </source>
</evidence>
<dbReference type="GO" id="GO:0016020">
    <property type="term" value="C:membrane"/>
    <property type="evidence" value="ECO:0007669"/>
    <property type="project" value="UniProtKB-SubCell"/>
</dbReference>
<feature type="chain" id="PRO_5043854342" description="Major facilitator superfamily (MFS) profile domain-containing protein" evidence="8">
    <location>
        <begin position="24"/>
        <end position="393"/>
    </location>
</feature>
<feature type="transmembrane region" description="Helical" evidence="7">
    <location>
        <begin position="121"/>
        <end position="140"/>
    </location>
</feature>
<evidence type="ECO:0000256" key="3">
    <source>
        <dbReference type="ARBA" id="ARBA00022989"/>
    </source>
</evidence>
<feature type="transmembrane region" description="Helical" evidence="7">
    <location>
        <begin position="33"/>
        <end position="52"/>
    </location>
</feature>
<comment type="catalytic activity">
    <reaction evidence="6">
        <text>phosphate(in) + H(+)(in) = phosphate(out) + H(+)(out)</text>
        <dbReference type="Rhea" id="RHEA:29939"/>
        <dbReference type="ChEBI" id="CHEBI:15378"/>
        <dbReference type="ChEBI" id="CHEBI:43474"/>
    </reaction>
    <physiologicalReaction direction="right-to-left" evidence="6">
        <dbReference type="Rhea" id="RHEA:29941"/>
    </physiologicalReaction>
</comment>
<dbReference type="GO" id="GO:0022857">
    <property type="term" value="F:transmembrane transporter activity"/>
    <property type="evidence" value="ECO:0007669"/>
    <property type="project" value="InterPro"/>
</dbReference>
<dbReference type="PROSITE" id="PS50850">
    <property type="entry name" value="MFS"/>
    <property type="match status" value="1"/>
</dbReference>
<keyword evidence="4 7" id="KW-0472">Membrane</keyword>
<evidence type="ECO:0000259" key="9">
    <source>
        <dbReference type="PROSITE" id="PS50850"/>
    </source>
</evidence>
<proteinExistence type="inferred from homology"/>
<evidence type="ECO:0000256" key="8">
    <source>
        <dbReference type="SAM" id="SignalP"/>
    </source>
</evidence>
<organism evidence="10 11">
    <name type="scientific">Rhododendron griersonianum</name>
    <dbReference type="NCBI Taxonomy" id="479676"/>
    <lineage>
        <taxon>Eukaryota</taxon>
        <taxon>Viridiplantae</taxon>
        <taxon>Streptophyta</taxon>
        <taxon>Embryophyta</taxon>
        <taxon>Tracheophyta</taxon>
        <taxon>Spermatophyta</taxon>
        <taxon>Magnoliopsida</taxon>
        <taxon>eudicotyledons</taxon>
        <taxon>Gunneridae</taxon>
        <taxon>Pentapetalae</taxon>
        <taxon>asterids</taxon>
        <taxon>Ericales</taxon>
        <taxon>Ericaceae</taxon>
        <taxon>Ericoideae</taxon>
        <taxon>Rhodoreae</taxon>
        <taxon>Rhododendron</taxon>
    </lineage>
</organism>
<evidence type="ECO:0000313" key="10">
    <source>
        <dbReference type="EMBL" id="KAG5564555.1"/>
    </source>
</evidence>
<accession>A0AAV6LIP2</accession>